<organism evidence="1">
    <name type="scientific">marine sediment metagenome</name>
    <dbReference type="NCBI Taxonomy" id="412755"/>
    <lineage>
        <taxon>unclassified sequences</taxon>
        <taxon>metagenomes</taxon>
        <taxon>ecological metagenomes</taxon>
    </lineage>
</organism>
<sequence>MKLFEFTGPAILIVIIVSFTSQQLGNNNPGHREVEFQEFSSYARCKAGADFILQTNPGAIDSTGRITGMVGAQNSHRQTIDVGCLPQ</sequence>
<reference evidence="1" key="1">
    <citation type="journal article" date="2015" name="Nature">
        <title>Complex archaea that bridge the gap between prokaryotes and eukaryotes.</title>
        <authorList>
            <person name="Spang A."/>
            <person name="Saw J.H."/>
            <person name="Jorgensen S.L."/>
            <person name="Zaremba-Niedzwiedzka K."/>
            <person name="Martijn J."/>
            <person name="Lind A.E."/>
            <person name="van Eijk R."/>
            <person name="Schleper C."/>
            <person name="Guy L."/>
            <person name="Ettema T.J."/>
        </authorList>
    </citation>
    <scope>NUCLEOTIDE SEQUENCE</scope>
</reference>
<name>A0A0F9DGR7_9ZZZZ</name>
<proteinExistence type="predicted"/>
<protein>
    <submittedName>
        <fullName evidence="1">Uncharacterized protein</fullName>
    </submittedName>
</protein>
<dbReference type="EMBL" id="LAZR01029022">
    <property type="protein sequence ID" value="KKL60819.1"/>
    <property type="molecule type" value="Genomic_DNA"/>
</dbReference>
<dbReference type="AlphaFoldDB" id="A0A0F9DGR7"/>
<comment type="caution">
    <text evidence="1">The sequence shown here is derived from an EMBL/GenBank/DDBJ whole genome shotgun (WGS) entry which is preliminary data.</text>
</comment>
<evidence type="ECO:0000313" key="1">
    <source>
        <dbReference type="EMBL" id="KKL60819.1"/>
    </source>
</evidence>
<accession>A0A0F9DGR7</accession>
<gene>
    <name evidence="1" type="ORF">LCGC14_2201510</name>
</gene>